<evidence type="ECO:0000313" key="5">
    <source>
        <dbReference type="Proteomes" id="UP000443843"/>
    </source>
</evidence>
<dbReference type="SUPFAM" id="SSF51735">
    <property type="entry name" value="NAD(P)-binding Rossmann-fold domains"/>
    <property type="match status" value="1"/>
</dbReference>
<dbReference type="Gene3D" id="3.40.50.720">
    <property type="entry name" value="NAD(P)-binding Rossmann-like Domain"/>
    <property type="match status" value="1"/>
</dbReference>
<reference evidence="4 5" key="1">
    <citation type="submission" date="2019-11" db="EMBL/GenBank/DDBJ databases">
        <title>Pseudooceanicola pacifica sp. nov., isolated from deep-sea sediment of the Pacific Ocean.</title>
        <authorList>
            <person name="Lyu L."/>
        </authorList>
    </citation>
    <scope>NUCLEOTIDE SEQUENCE [LARGE SCALE GENOMIC DNA]</scope>
    <source>
        <strain evidence="4 5">216_PA32_1</strain>
    </source>
</reference>
<protein>
    <submittedName>
        <fullName evidence="4">Gfo/Idh/MocA family oxidoreductase</fullName>
    </submittedName>
</protein>
<proteinExistence type="predicted"/>
<dbReference type="PANTHER" id="PTHR43818">
    <property type="entry name" value="BCDNA.GH03377"/>
    <property type="match status" value="1"/>
</dbReference>
<dbReference type="PANTHER" id="PTHR43818:SF11">
    <property type="entry name" value="BCDNA.GH03377"/>
    <property type="match status" value="1"/>
</dbReference>
<dbReference type="InterPro" id="IPR036291">
    <property type="entry name" value="NAD(P)-bd_dom_sf"/>
</dbReference>
<keyword evidence="5" id="KW-1185">Reference proteome</keyword>
<keyword evidence="1" id="KW-0560">Oxidoreductase</keyword>
<dbReference type="InterPro" id="IPR055170">
    <property type="entry name" value="GFO_IDH_MocA-like_dom"/>
</dbReference>
<evidence type="ECO:0000256" key="1">
    <source>
        <dbReference type="ARBA" id="ARBA00023002"/>
    </source>
</evidence>
<dbReference type="Pfam" id="PF22725">
    <property type="entry name" value="GFO_IDH_MocA_C3"/>
    <property type="match status" value="1"/>
</dbReference>
<evidence type="ECO:0000313" key="4">
    <source>
        <dbReference type="EMBL" id="MWB77642.1"/>
    </source>
</evidence>
<sequence>MTQTPLNVAIIGMGKWGQTLVNSVQGLSESIRFVAGATRTVSKAAAFAERQGIEILPDLAAVLARDDIQGVVLATPHSQHREQIEAAAAAGKHIFSEKPLTLTGPDAVAAYAAAEKAGVVLALGHNRRFLPAYAKFSHLVREEIGSLRQLIGNFSSGVAGYAADSWRSDPAESPAGGMTGLGIHVVDAMIGLGLQASEVTVVNRRKADHGMADTVTALIETVDGPVAVLTTVAGPGRYWRIEAFGSNGWATMNGEHSVTFGRAGAPEQIWNFAWTDMERAELEAFADAVSGTAPYPIDAEQGVRGVRLFEAICRAALDAPGGRASREVAQG</sequence>
<evidence type="ECO:0000259" key="2">
    <source>
        <dbReference type="Pfam" id="PF01408"/>
    </source>
</evidence>
<name>A0A844WC18_9RHOB</name>
<dbReference type="EMBL" id="WNXQ01000003">
    <property type="protein sequence ID" value="MWB77642.1"/>
    <property type="molecule type" value="Genomic_DNA"/>
</dbReference>
<dbReference type="Gene3D" id="3.30.360.10">
    <property type="entry name" value="Dihydrodipicolinate Reductase, domain 2"/>
    <property type="match status" value="1"/>
</dbReference>
<organism evidence="4 5">
    <name type="scientific">Pseudooceanicola pacificus</name>
    <dbReference type="NCBI Taxonomy" id="2676438"/>
    <lineage>
        <taxon>Bacteria</taxon>
        <taxon>Pseudomonadati</taxon>
        <taxon>Pseudomonadota</taxon>
        <taxon>Alphaproteobacteria</taxon>
        <taxon>Rhodobacterales</taxon>
        <taxon>Paracoccaceae</taxon>
        <taxon>Pseudooceanicola</taxon>
    </lineage>
</organism>
<dbReference type="SUPFAM" id="SSF55347">
    <property type="entry name" value="Glyceraldehyde-3-phosphate dehydrogenase-like, C-terminal domain"/>
    <property type="match status" value="1"/>
</dbReference>
<dbReference type="RefSeq" id="WP_160381913.1">
    <property type="nucleotide sequence ID" value="NZ_WNXQ01000003.1"/>
</dbReference>
<evidence type="ECO:0000259" key="3">
    <source>
        <dbReference type="Pfam" id="PF22725"/>
    </source>
</evidence>
<comment type="caution">
    <text evidence="4">The sequence shown here is derived from an EMBL/GenBank/DDBJ whole genome shotgun (WGS) entry which is preliminary data.</text>
</comment>
<dbReference type="InterPro" id="IPR000683">
    <property type="entry name" value="Gfo/Idh/MocA-like_OxRdtase_N"/>
</dbReference>
<dbReference type="GO" id="GO:0016491">
    <property type="term" value="F:oxidoreductase activity"/>
    <property type="evidence" value="ECO:0007669"/>
    <property type="project" value="UniProtKB-KW"/>
</dbReference>
<gene>
    <name evidence="4" type="ORF">GLS40_06370</name>
</gene>
<dbReference type="InterPro" id="IPR050463">
    <property type="entry name" value="Gfo/Idh/MocA_oxidrdct_glycsds"/>
</dbReference>
<feature type="domain" description="GFO/IDH/MocA-like oxidoreductase" evidence="3">
    <location>
        <begin position="142"/>
        <end position="250"/>
    </location>
</feature>
<dbReference type="AlphaFoldDB" id="A0A844WC18"/>
<feature type="domain" description="Gfo/Idh/MocA-like oxidoreductase N-terminal" evidence="2">
    <location>
        <begin position="6"/>
        <end position="125"/>
    </location>
</feature>
<dbReference type="Proteomes" id="UP000443843">
    <property type="component" value="Unassembled WGS sequence"/>
</dbReference>
<dbReference type="Pfam" id="PF01408">
    <property type="entry name" value="GFO_IDH_MocA"/>
    <property type="match status" value="1"/>
</dbReference>
<accession>A0A844WC18</accession>
<dbReference type="GO" id="GO:0000166">
    <property type="term" value="F:nucleotide binding"/>
    <property type="evidence" value="ECO:0007669"/>
    <property type="project" value="InterPro"/>
</dbReference>